<dbReference type="Proteomes" id="UP000499080">
    <property type="component" value="Unassembled WGS sequence"/>
</dbReference>
<gene>
    <name evidence="1" type="ORF">AVEN_249424_1</name>
    <name evidence="3" type="ORF">AVEN_32143_1</name>
    <name evidence="2" type="ORF">AVEN_52747_1</name>
</gene>
<accession>A0A4Y2XBJ6</accession>
<proteinExistence type="predicted"/>
<organism evidence="2 4">
    <name type="scientific">Araneus ventricosus</name>
    <name type="common">Orbweaver spider</name>
    <name type="synonym">Epeira ventricosa</name>
    <dbReference type="NCBI Taxonomy" id="182803"/>
    <lineage>
        <taxon>Eukaryota</taxon>
        <taxon>Metazoa</taxon>
        <taxon>Ecdysozoa</taxon>
        <taxon>Arthropoda</taxon>
        <taxon>Chelicerata</taxon>
        <taxon>Arachnida</taxon>
        <taxon>Araneae</taxon>
        <taxon>Araneomorphae</taxon>
        <taxon>Entelegynae</taxon>
        <taxon>Araneoidea</taxon>
        <taxon>Araneidae</taxon>
        <taxon>Araneus</taxon>
    </lineage>
</organism>
<evidence type="ECO:0000313" key="3">
    <source>
        <dbReference type="EMBL" id="GBO46606.1"/>
    </source>
</evidence>
<reference evidence="2 4" key="1">
    <citation type="journal article" date="2019" name="Sci. Rep.">
        <title>Orb-weaving spider Araneus ventricosus genome elucidates the spidroin gene catalogue.</title>
        <authorList>
            <person name="Kono N."/>
            <person name="Nakamura H."/>
            <person name="Ohtoshi R."/>
            <person name="Moran D.A.P."/>
            <person name="Shinohara A."/>
            <person name="Yoshida Y."/>
            <person name="Fujiwara M."/>
            <person name="Mori M."/>
            <person name="Tomita M."/>
            <person name="Arakawa K."/>
        </authorList>
    </citation>
    <scope>NUCLEOTIDE SEQUENCE [LARGE SCALE GENOMIC DNA]</scope>
</reference>
<sequence length="92" mass="10109">MAPLHTCGIMWSLLANHKPIFYAHLNPLLLLLLPADPISSTATEPHSSLDISTRIDFPHLWPGSPNRSLGYPDKLNIQTSESTAPILIGFSH</sequence>
<evidence type="ECO:0000313" key="4">
    <source>
        <dbReference type="Proteomes" id="UP000499080"/>
    </source>
</evidence>
<evidence type="ECO:0000313" key="1">
    <source>
        <dbReference type="EMBL" id="GBL53305.1"/>
    </source>
</evidence>
<name>A0A4Y2XBJ6_ARAVE</name>
<dbReference type="EMBL" id="BGPR01074367">
    <property type="protein sequence ID" value="GBO46578.1"/>
    <property type="molecule type" value="Genomic_DNA"/>
</dbReference>
<comment type="caution">
    <text evidence="2">The sequence shown here is derived from an EMBL/GenBank/DDBJ whole genome shotgun (WGS) entry which is preliminary data.</text>
</comment>
<dbReference type="AlphaFoldDB" id="A0A4Y2XBJ6"/>
<dbReference type="EMBL" id="BGPR01075071">
    <property type="protein sequence ID" value="GBL53305.1"/>
    <property type="molecule type" value="Genomic_DNA"/>
</dbReference>
<evidence type="ECO:0000313" key="2">
    <source>
        <dbReference type="EMBL" id="GBO46578.1"/>
    </source>
</evidence>
<protein>
    <submittedName>
        <fullName evidence="2">Uncharacterized protein</fullName>
    </submittedName>
</protein>
<dbReference type="EMBL" id="BGPR01074393">
    <property type="protein sequence ID" value="GBO46606.1"/>
    <property type="molecule type" value="Genomic_DNA"/>
</dbReference>
<keyword evidence="4" id="KW-1185">Reference proteome</keyword>